<gene>
    <name evidence="1" type="ORF">A3A60_03880</name>
</gene>
<dbReference type="InterPro" id="IPR007460">
    <property type="entry name" value="BrnT_toxin"/>
</dbReference>
<dbReference type="AlphaFoldDB" id="A0A1F5I0R4"/>
<name>A0A1F5I0R4_9BACT</name>
<sequence length="106" mass="12627">MAKLPVPLRFDWDQGNIEKNWQKHEVHFKEAEEVFFNKPLIILEDTKHPQMEGRFIALGITNKNRNLYVVFTIRSDKVSKAFPRIRIISARDQSKSERRLYAEKEV</sequence>
<dbReference type="STRING" id="1797729.A3A60_03880"/>
<dbReference type="Proteomes" id="UP000179227">
    <property type="component" value="Unassembled WGS sequence"/>
</dbReference>
<dbReference type="EMBL" id="MFBS01000014">
    <property type="protein sequence ID" value="OGE09987.1"/>
    <property type="molecule type" value="Genomic_DNA"/>
</dbReference>
<dbReference type="Pfam" id="PF04365">
    <property type="entry name" value="BrnT_toxin"/>
    <property type="match status" value="1"/>
</dbReference>
<organism evidence="1 2">
    <name type="scientific">Candidatus Curtissbacteria bacterium RIFCSPLOWO2_01_FULL_42_26</name>
    <dbReference type="NCBI Taxonomy" id="1797729"/>
    <lineage>
        <taxon>Bacteria</taxon>
        <taxon>Candidatus Curtissiibacteriota</taxon>
    </lineage>
</organism>
<comment type="caution">
    <text evidence="1">The sequence shown here is derived from an EMBL/GenBank/DDBJ whole genome shotgun (WGS) entry which is preliminary data.</text>
</comment>
<protein>
    <recommendedName>
        <fullName evidence="3">Toxin</fullName>
    </recommendedName>
</protein>
<evidence type="ECO:0000313" key="1">
    <source>
        <dbReference type="EMBL" id="OGE09987.1"/>
    </source>
</evidence>
<accession>A0A1F5I0R4</accession>
<reference evidence="1 2" key="1">
    <citation type="journal article" date="2016" name="Nat. Commun.">
        <title>Thousands of microbial genomes shed light on interconnected biogeochemical processes in an aquifer system.</title>
        <authorList>
            <person name="Anantharaman K."/>
            <person name="Brown C.T."/>
            <person name="Hug L.A."/>
            <person name="Sharon I."/>
            <person name="Castelle C.J."/>
            <person name="Probst A.J."/>
            <person name="Thomas B.C."/>
            <person name="Singh A."/>
            <person name="Wilkins M.J."/>
            <person name="Karaoz U."/>
            <person name="Brodie E.L."/>
            <person name="Williams K.H."/>
            <person name="Hubbard S.S."/>
            <person name="Banfield J.F."/>
        </authorList>
    </citation>
    <scope>NUCLEOTIDE SEQUENCE [LARGE SCALE GENOMIC DNA]</scope>
</reference>
<dbReference type="InterPro" id="IPR038573">
    <property type="entry name" value="BrnT_sf"/>
</dbReference>
<evidence type="ECO:0008006" key="3">
    <source>
        <dbReference type="Google" id="ProtNLM"/>
    </source>
</evidence>
<evidence type="ECO:0000313" key="2">
    <source>
        <dbReference type="Proteomes" id="UP000179227"/>
    </source>
</evidence>
<dbReference type="Gene3D" id="3.10.450.530">
    <property type="entry name" value="Ribonuclease toxin, BrnT, of type II toxin-antitoxin system"/>
    <property type="match status" value="1"/>
</dbReference>
<proteinExistence type="predicted"/>